<evidence type="ECO:0000259" key="9">
    <source>
        <dbReference type="PROSITE" id="PS50885"/>
    </source>
</evidence>
<dbReference type="InterPro" id="IPR010559">
    <property type="entry name" value="Sig_transdc_His_kin_internal"/>
</dbReference>
<sequence>MTAKAPVGESTFMTMLKRISIRKKLLLLIIVFLFVPMPALGWIWYGVSTSTIEQTAVRYTLELFRQVNRNTDEYFDKMEYITLPYLTHPVIQQYLQTEPNDYYSQFQLAGQLQAELIPTLMFSIHDVYGVSILSDKGLIVQSTSTLGWTDADLRARHERYRRERQTSGQQSQTVIQLNEHGGIPMITVIRPILNQFTYKEAGVLMIDVSLSRLADMMSNLHPGTSGTSWVMNGNGGIVYSPPGSNAPDPEVMSSIAAKLEAGGNYLLRGSGSSKQLVVFQPMAVTGWIAAVDIPLQEAIGSLNAVRNVTLLIGTLLLAIIIFLIGSYFIRISGALLALKRNMHRAENGDFQVRSPEDRNDEIGSLNRSFNNMVTEIERLVEVVHVAQLKEKDFLIKQKESMLRTMQAQINPHFLYNTLEIINSHGIVHNIPEIVRTSKALTRILRYSLNQSEQVVPLRVEWEHALNYLDIQTQRYPDLRIVTDVDPDSASRVQGIKLTVQPLIENAFIHGYQKHKLRPSALRLSGTPLDEAYKLVLEDEGGGMTEEVKARYDWLFRQSLTEDVWANDPEIAGHIGLLNVHYRIRLCFGPGFGLRIAKSDKTGTVIEMLLPYAGDDETIR</sequence>
<dbReference type="InterPro" id="IPR033479">
    <property type="entry name" value="dCache_1"/>
</dbReference>
<dbReference type="InterPro" id="IPR050640">
    <property type="entry name" value="Bact_2-comp_sensor_kinase"/>
</dbReference>
<dbReference type="InterPro" id="IPR003660">
    <property type="entry name" value="HAMP_dom"/>
</dbReference>
<dbReference type="Gene3D" id="3.30.565.10">
    <property type="entry name" value="Histidine kinase-like ATPase, C-terminal domain"/>
    <property type="match status" value="1"/>
</dbReference>
<dbReference type="SMART" id="SM00304">
    <property type="entry name" value="HAMP"/>
    <property type="match status" value="1"/>
</dbReference>
<evidence type="ECO:0000313" key="10">
    <source>
        <dbReference type="EMBL" id="TNJ60496.1"/>
    </source>
</evidence>
<keyword evidence="3" id="KW-0597">Phosphoprotein</keyword>
<evidence type="ECO:0000256" key="6">
    <source>
        <dbReference type="ARBA" id="ARBA00022989"/>
    </source>
</evidence>
<evidence type="ECO:0000256" key="1">
    <source>
        <dbReference type="ARBA" id="ARBA00004651"/>
    </source>
</evidence>
<organism evidence="10 11">
    <name type="scientific">Paenibacillus hemerocallicola</name>
    <dbReference type="NCBI Taxonomy" id="1172614"/>
    <lineage>
        <taxon>Bacteria</taxon>
        <taxon>Bacillati</taxon>
        <taxon>Bacillota</taxon>
        <taxon>Bacilli</taxon>
        <taxon>Bacillales</taxon>
        <taxon>Paenibacillaceae</taxon>
        <taxon>Paenibacillus</taxon>
    </lineage>
</organism>
<name>A0A5C4SXR0_9BACL</name>
<dbReference type="CDD" id="cd06225">
    <property type="entry name" value="HAMP"/>
    <property type="match status" value="1"/>
</dbReference>
<dbReference type="CDD" id="cd18773">
    <property type="entry name" value="PDC1_HK_sensor"/>
    <property type="match status" value="1"/>
</dbReference>
<keyword evidence="5 8" id="KW-0812">Transmembrane</keyword>
<evidence type="ECO:0000313" key="11">
    <source>
        <dbReference type="Proteomes" id="UP000307943"/>
    </source>
</evidence>
<dbReference type="GO" id="GO:0005886">
    <property type="term" value="C:plasma membrane"/>
    <property type="evidence" value="ECO:0007669"/>
    <property type="project" value="UniProtKB-SubCell"/>
</dbReference>
<dbReference type="InterPro" id="IPR036890">
    <property type="entry name" value="HATPase_C_sf"/>
</dbReference>
<dbReference type="Pfam" id="PF00672">
    <property type="entry name" value="HAMP"/>
    <property type="match status" value="1"/>
</dbReference>
<evidence type="ECO:0000256" key="3">
    <source>
        <dbReference type="ARBA" id="ARBA00022553"/>
    </source>
</evidence>
<dbReference type="Pfam" id="PF02743">
    <property type="entry name" value="dCache_1"/>
    <property type="match status" value="1"/>
</dbReference>
<feature type="domain" description="HAMP" evidence="9">
    <location>
        <begin position="329"/>
        <end position="381"/>
    </location>
</feature>
<dbReference type="EMBL" id="VDCQ01000083">
    <property type="protein sequence ID" value="TNJ60496.1"/>
    <property type="molecule type" value="Genomic_DNA"/>
</dbReference>
<comment type="caution">
    <text evidence="10">The sequence shown here is derived from an EMBL/GenBank/DDBJ whole genome shotgun (WGS) entry which is preliminary data.</text>
</comment>
<keyword evidence="11" id="KW-1185">Reference proteome</keyword>
<keyword evidence="4" id="KW-0808">Transferase</keyword>
<keyword evidence="7 8" id="KW-0472">Membrane</keyword>
<dbReference type="Gene3D" id="3.30.450.20">
    <property type="entry name" value="PAS domain"/>
    <property type="match status" value="2"/>
</dbReference>
<dbReference type="PANTHER" id="PTHR34220:SF7">
    <property type="entry name" value="SENSOR HISTIDINE KINASE YPDA"/>
    <property type="match status" value="1"/>
</dbReference>
<feature type="transmembrane region" description="Helical" evidence="8">
    <location>
        <begin position="310"/>
        <end position="338"/>
    </location>
</feature>
<reference evidence="10 11" key="1">
    <citation type="submission" date="2019-05" db="EMBL/GenBank/DDBJ databases">
        <title>We sequenced the genome of Paenibacillus hemerocallicola KCTC 33185 for further insight into its adaptation and study the phylogeny of Paenibacillus.</title>
        <authorList>
            <person name="Narsing Rao M.P."/>
        </authorList>
    </citation>
    <scope>NUCLEOTIDE SEQUENCE [LARGE SCALE GENOMIC DNA]</scope>
    <source>
        <strain evidence="10 11">KCTC 33185</strain>
    </source>
</reference>
<dbReference type="SUPFAM" id="SSF55874">
    <property type="entry name" value="ATPase domain of HSP90 chaperone/DNA topoisomerase II/histidine kinase"/>
    <property type="match status" value="1"/>
</dbReference>
<dbReference type="PROSITE" id="PS50885">
    <property type="entry name" value="HAMP"/>
    <property type="match status" value="1"/>
</dbReference>
<dbReference type="Proteomes" id="UP000307943">
    <property type="component" value="Unassembled WGS sequence"/>
</dbReference>
<evidence type="ECO:0000256" key="7">
    <source>
        <dbReference type="ARBA" id="ARBA00023136"/>
    </source>
</evidence>
<comment type="subcellular location">
    <subcellularLocation>
        <location evidence="1">Cell membrane</location>
        <topology evidence="1">Multi-pass membrane protein</topology>
    </subcellularLocation>
</comment>
<accession>A0A5C4SXR0</accession>
<dbReference type="PANTHER" id="PTHR34220">
    <property type="entry name" value="SENSOR HISTIDINE KINASE YPDA"/>
    <property type="match status" value="1"/>
</dbReference>
<keyword evidence="2" id="KW-1003">Cell membrane</keyword>
<evidence type="ECO:0000256" key="8">
    <source>
        <dbReference type="SAM" id="Phobius"/>
    </source>
</evidence>
<dbReference type="GO" id="GO:0000155">
    <property type="term" value="F:phosphorelay sensor kinase activity"/>
    <property type="evidence" value="ECO:0007669"/>
    <property type="project" value="InterPro"/>
</dbReference>
<dbReference type="Gene3D" id="6.10.340.10">
    <property type="match status" value="1"/>
</dbReference>
<evidence type="ECO:0000256" key="2">
    <source>
        <dbReference type="ARBA" id="ARBA00022475"/>
    </source>
</evidence>
<proteinExistence type="predicted"/>
<dbReference type="Pfam" id="PF06580">
    <property type="entry name" value="His_kinase"/>
    <property type="match status" value="1"/>
</dbReference>
<dbReference type="OrthoDB" id="9776552at2"/>
<dbReference type="SUPFAM" id="SSF158472">
    <property type="entry name" value="HAMP domain-like"/>
    <property type="match status" value="1"/>
</dbReference>
<gene>
    <name evidence="10" type="ORF">FE784_35930</name>
</gene>
<protein>
    <submittedName>
        <fullName evidence="10">HAMP domain-containing protein</fullName>
    </submittedName>
</protein>
<evidence type="ECO:0000256" key="4">
    <source>
        <dbReference type="ARBA" id="ARBA00022679"/>
    </source>
</evidence>
<dbReference type="AlphaFoldDB" id="A0A5C4SXR0"/>
<keyword evidence="6 8" id="KW-1133">Transmembrane helix</keyword>
<evidence type="ECO:0000256" key="5">
    <source>
        <dbReference type="ARBA" id="ARBA00022692"/>
    </source>
</evidence>